<dbReference type="Proteomes" id="UP001344251">
    <property type="component" value="Chromosome"/>
</dbReference>
<dbReference type="InterPro" id="IPR012349">
    <property type="entry name" value="Split_barrel_FMN-bd"/>
</dbReference>
<dbReference type="RefSeq" id="WP_326623261.1">
    <property type="nucleotide sequence ID" value="NZ_CP109106.1"/>
</dbReference>
<accession>A0ABZ1FU19</accession>
<dbReference type="EMBL" id="CP109106">
    <property type="protein sequence ID" value="WSB73646.1"/>
    <property type="molecule type" value="Genomic_DNA"/>
</dbReference>
<organism evidence="1 2">
    <name type="scientific">Streptomyces decoyicus</name>
    <dbReference type="NCBI Taxonomy" id="249567"/>
    <lineage>
        <taxon>Bacteria</taxon>
        <taxon>Bacillati</taxon>
        <taxon>Actinomycetota</taxon>
        <taxon>Actinomycetes</taxon>
        <taxon>Kitasatosporales</taxon>
        <taxon>Streptomycetaceae</taxon>
        <taxon>Streptomyces</taxon>
    </lineage>
</organism>
<dbReference type="SUPFAM" id="SSF50475">
    <property type="entry name" value="FMN-binding split barrel"/>
    <property type="match status" value="1"/>
</dbReference>
<proteinExistence type="predicted"/>
<gene>
    <name evidence="1" type="ORF">OG863_40085</name>
</gene>
<keyword evidence="2" id="KW-1185">Reference proteome</keyword>
<evidence type="ECO:0000313" key="1">
    <source>
        <dbReference type="EMBL" id="WSB73646.1"/>
    </source>
</evidence>
<protein>
    <recommendedName>
        <fullName evidence="3">Pyridoxamine 5'-phosphate oxidase putative domain-containing protein</fullName>
    </recommendedName>
</protein>
<reference evidence="1 2" key="1">
    <citation type="submission" date="2022-10" db="EMBL/GenBank/DDBJ databases">
        <title>The complete genomes of actinobacterial strains from the NBC collection.</title>
        <authorList>
            <person name="Joergensen T.S."/>
            <person name="Alvarez Arevalo M."/>
            <person name="Sterndorff E.B."/>
            <person name="Faurdal D."/>
            <person name="Vuksanovic O."/>
            <person name="Mourched A.-S."/>
            <person name="Charusanti P."/>
            <person name="Shaw S."/>
            <person name="Blin K."/>
            <person name="Weber T."/>
        </authorList>
    </citation>
    <scope>NUCLEOTIDE SEQUENCE [LARGE SCALE GENOMIC DNA]</scope>
    <source>
        <strain evidence="1 2">NBC 01774</strain>
    </source>
</reference>
<evidence type="ECO:0008006" key="3">
    <source>
        <dbReference type="Google" id="ProtNLM"/>
    </source>
</evidence>
<sequence length="69" mass="7814">MQPKEIIEVRNRPISQELPARDVTRLAYVAKDGTPRNVPIAFTWNGSHLVMRTTKKAPELSWPPSRTGC</sequence>
<evidence type="ECO:0000313" key="2">
    <source>
        <dbReference type="Proteomes" id="UP001344251"/>
    </source>
</evidence>
<name>A0ABZ1FU19_9ACTN</name>
<dbReference type="Gene3D" id="2.30.110.10">
    <property type="entry name" value="Electron Transport, Fmn-binding Protein, Chain A"/>
    <property type="match status" value="1"/>
</dbReference>